<sequence length="406" mass="46232">MAANIVGAGLERSLQKTETKKHSRDELDNAPHTMVENHMAPLPRAKRRKAGQVDAPVTCASDPPLKPAAPLPRSHLPDGCWNHKIVWSVLFKDLNILQVHLLFSQEVYAHHKVFLKVFEHIDLRSSMDAPATPQGSQIPLQQTKTEEGTFQEIANPTYRKAQIQPQSQPQDNIMVNKTVDETVDEQDMDVDNTFEKNTSHKDNNENIRSEDDSSDDSTDDCYDEDGNEEEEDEDEEDEDNDDKGDNDQVAQNYKNSLRATTESITLQRMAADDFQDDADGGQHYRYDDEFQQEDADVNHVDQQQLLEAHEIDEQSPSEDERQADAALRAPRSGTPYDNNEDNWFEGNRQPTFNIEGEEPHGLEDQDSHEVPLIQDVLMAHHKKNRSNRPPKRSHLVAAANHHRQVQ</sequence>
<feature type="non-terminal residue" evidence="2">
    <location>
        <position position="1"/>
    </location>
</feature>
<dbReference type="HOGENOM" id="CLU_678916_0_0_1"/>
<proteinExistence type="predicted"/>
<feature type="region of interest" description="Disordered" evidence="1">
    <location>
        <begin position="193"/>
        <end position="406"/>
    </location>
</feature>
<evidence type="ECO:0000313" key="3">
    <source>
        <dbReference type="Proteomes" id="UP000054477"/>
    </source>
</evidence>
<feature type="compositionally biased region" description="Basic and acidic residues" evidence="1">
    <location>
        <begin position="13"/>
        <end position="29"/>
    </location>
</feature>
<keyword evidence="3" id="KW-1185">Reference proteome</keyword>
<dbReference type="AlphaFoldDB" id="A0A0C9WKK8"/>
<dbReference type="Proteomes" id="UP000054477">
    <property type="component" value="Unassembled WGS sequence"/>
</dbReference>
<reference evidence="2 3" key="1">
    <citation type="submission" date="2014-04" db="EMBL/GenBank/DDBJ databases">
        <authorList>
            <consortium name="DOE Joint Genome Institute"/>
            <person name="Kuo A."/>
            <person name="Kohler A."/>
            <person name="Nagy L.G."/>
            <person name="Floudas D."/>
            <person name="Copeland A."/>
            <person name="Barry K.W."/>
            <person name="Cichocki N."/>
            <person name="Veneault-Fourrey C."/>
            <person name="LaButti K."/>
            <person name="Lindquist E.A."/>
            <person name="Lipzen A."/>
            <person name="Lundell T."/>
            <person name="Morin E."/>
            <person name="Murat C."/>
            <person name="Sun H."/>
            <person name="Tunlid A."/>
            <person name="Henrissat B."/>
            <person name="Grigoriev I.V."/>
            <person name="Hibbett D.S."/>
            <person name="Martin F."/>
            <person name="Nordberg H.P."/>
            <person name="Cantor M.N."/>
            <person name="Hua S.X."/>
        </authorList>
    </citation>
    <scope>NUCLEOTIDE SEQUENCE [LARGE SCALE GENOMIC DNA]</scope>
    <source>
        <strain evidence="2 3">LaAM-08-1</strain>
    </source>
</reference>
<feature type="compositionally biased region" description="Basic residues" evidence="1">
    <location>
        <begin position="379"/>
        <end position="406"/>
    </location>
</feature>
<dbReference type="EMBL" id="KN839646">
    <property type="protein sequence ID" value="KIJ89520.1"/>
    <property type="molecule type" value="Genomic_DNA"/>
</dbReference>
<feature type="compositionally biased region" description="Polar residues" evidence="1">
    <location>
        <begin position="248"/>
        <end position="266"/>
    </location>
</feature>
<organism evidence="2 3">
    <name type="scientific">Laccaria amethystina LaAM-08-1</name>
    <dbReference type="NCBI Taxonomy" id="1095629"/>
    <lineage>
        <taxon>Eukaryota</taxon>
        <taxon>Fungi</taxon>
        <taxon>Dikarya</taxon>
        <taxon>Basidiomycota</taxon>
        <taxon>Agaricomycotina</taxon>
        <taxon>Agaricomycetes</taxon>
        <taxon>Agaricomycetidae</taxon>
        <taxon>Agaricales</taxon>
        <taxon>Agaricineae</taxon>
        <taxon>Hydnangiaceae</taxon>
        <taxon>Laccaria</taxon>
    </lineage>
</organism>
<feature type="region of interest" description="Disordered" evidence="1">
    <location>
        <begin position="1"/>
        <end position="74"/>
    </location>
</feature>
<feature type="compositionally biased region" description="Basic and acidic residues" evidence="1">
    <location>
        <begin position="357"/>
        <end position="369"/>
    </location>
</feature>
<accession>A0A0C9WKK8</accession>
<feature type="compositionally biased region" description="Basic and acidic residues" evidence="1">
    <location>
        <begin position="307"/>
        <end position="323"/>
    </location>
</feature>
<evidence type="ECO:0000313" key="2">
    <source>
        <dbReference type="EMBL" id="KIJ89520.1"/>
    </source>
</evidence>
<protein>
    <submittedName>
        <fullName evidence="2">Uncharacterized protein</fullName>
    </submittedName>
</protein>
<reference evidence="3" key="2">
    <citation type="submission" date="2015-01" db="EMBL/GenBank/DDBJ databases">
        <title>Evolutionary Origins and Diversification of the Mycorrhizal Mutualists.</title>
        <authorList>
            <consortium name="DOE Joint Genome Institute"/>
            <consortium name="Mycorrhizal Genomics Consortium"/>
            <person name="Kohler A."/>
            <person name="Kuo A."/>
            <person name="Nagy L.G."/>
            <person name="Floudas D."/>
            <person name="Copeland A."/>
            <person name="Barry K.W."/>
            <person name="Cichocki N."/>
            <person name="Veneault-Fourrey C."/>
            <person name="LaButti K."/>
            <person name="Lindquist E.A."/>
            <person name="Lipzen A."/>
            <person name="Lundell T."/>
            <person name="Morin E."/>
            <person name="Murat C."/>
            <person name="Riley R."/>
            <person name="Ohm R."/>
            <person name="Sun H."/>
            <person name="Tunlid A."/>
            <person name="Henrissat B."/>
            <person name="Grigoriev I.V."/>
            <person name="Hibbett D.S."/>
            <person name="Martin F."/>
        </authorList>
    </citation>
    <scope>NUCLEOTIDE SEQUENCE [LARGE SCALE GENOMIC DNA]</scope>
    <source>
        <strain evidence="3">LaAM-08-1</strain>
    </source>
</reference>
<feature type="compositionally biased region" description="Basic and acidic residues" evidence="1">
    <location>
        <begin position="193"/>
        <end position="211"/>
    </location>
</feature>
<gene>
    <name evidence="2" type="ORF">K443DRAFT_126751</name>
</gene>
<evidence type="ECO:0000256" key="1">
    <source>
        <dbReference type="SAM" id="MobiDB-lite"/>
    </source>
</evidence>
<name>A0A0C9WKK8_9AGAR</name>
<feature type="compositionally biased region" description="Acidic residues" evidence="1">
    <location>
        <begin position="212"/>
        <end position="244"/>
    </location>
</feature>